<dbReference type="Pfam" id="PF19571">
    <property type="entry name" value="ACT_8"/>
    <property type="match status" value="1"/>
</dbReference>
<proteinExistence type="predicted"/>
<dbReference type="Gene3D" id="3.30.2130.10">
    <property type="entry name" value="VC0802-like"/>
    <property type="match status" value="1"/>
</dbReference>
<dbReference type="SUPFAM" id="SSF55021">
    <property type="entry name" value="ACT-like"/>
    <property type="match status" value="2"/>
</dbReference>
<dbReference type="RefSeq" id="WP_161838045.1">
    <property type="nucleotide sequence ID" value="NZ_CP048000.1"/>
</dbReference>
<dbReference type="InterPro" id="IPR045739">
    <property type="entry name" value="ACT_dom_pair"/>
</dbReference>
<gene>
    <name evidence="2" type="ORF">Ana3638_10920</name>
</gene>
<evidence type="ECO:0000259" key="1">
    <source>
        <dbReference type="PROSITE" id="PS51671"/>
    </source>
</evidence>
<organism evidence="2 3">
    <name type="scientific">Anaerocolumna sedimenticola</name>
    <dbReference type="NCBI Taxonomy" id="2696063"/>
    <lineage>
        <taxon>Bacteria</taxon>
        <taxon>Bacillati</taxon>
        <taxon>Bacillota</taxon>
        <taxon>Clostridia</taxon>
        <taxon>Lachnospirales</taxon>
        <taxon>Lachnospiraceae</taxon>
        <taxon>Anaerocolumna</taxon>
    </lineage>
</organism>
<sequence>MLIKQLSVFIENREGRLEKVTETINENNINIISASLADTSEYGMFRMIVSEPEKARTVLKEAGFSASLTEVIAVKLPHKVGMLHQLFKVLAEAGISVEYMYALSSSEIGSMVLKVSNSKTALEALHKNNFEMLTTEEAYHID</sequence>
<protein>
    <submittedName>
        <fullName evidence="2">Amino acid-binding protein</fullName>
    </submittedName>
</protein>
<accession>A0A6P1TM09</accession>
<keyword evidence="3" id="KW-1185">Reference proteome</keyword>
<dbReference type="InterPro" id="IPR045865">
    <property type="entry name" value="ACT-like_dom_sf"/>
</dbReference>
<dbReference type="EMBL" id="CP048000">
    <property type="protein sequence ID" value="QHQ61219.1"/>
    <property type="molecule type" value="Genomic_DNA"/>
</dbReference>
<dbReference type="PROSITE" id="PS51671">
    <property type="entry name" value="ACT"/>
    <property type="match status" value="1"/>
</dbReference>
<feature type="domain" description="ACT" evidence="1">
    <location>
        <begin position="5"/>
        <end position="82"/>
    </location>
</feature>
<dbReference type="InterPro" id="IPR002912">
    <property type="entry name" value="ACT_dom"/>
</dbReference>
<dbReference type="KEGG" id="anr:Ana3638_10920"/>
<dbReference type="Proteomes" id="UP000464314">
    <property type="component" value="Chromosome"/>
</dbReference>
<dbReference type="PANTHER" id="PTHR40099">
    <property type="entry name" value="ACETOLACTATE SYNTHASE, SMALL SUBUNIT"/>
    <property type="match status" value="1"/>
</dbReference>
<reference evidence="2 3" key="1">
    <citation type="submission" date="2020-01" db="EMBL/GenBank/DDBJ databases">
        <title>Genome analysis of Anaerocolumna sp. CBA3638.</title>
        <authorList>
            <person name="Kim J."/>
            <person name="Roh S.W."/>
        </authorList>
    </citation>
    <scope>NUCLEOTIDE SEQUENCE [LARGE SCALE GENOMIC DNA]</scope>
    <source>
        <strain evidence="2 3">CBA3638</strain>
    </source>
</reference>
<evidence type="ECO:0000313" key="2">
    <source>
        <dbReference type="EMBL" id="QHQ61219.1"/>
    </source>
</evidence>
<dbReference type="PANTHER" id="PTHR40099:SF1">
    <property type="entry name" value="ACETOLACTATE SYNTHASE, SMALL SUBUNIT"/>
    <property type="match status" value="1"/>
</dbReference>
<name>A0A6P1TM09_9FIRM</name>
<evidence type="ECO:0000313" key="3">
    <source>
        <dbReference type="Proteomes" id="UP000464314"/>
    </source>
</evidence>
<dbReference type="AlphaFoldDB" id="A0A6P1TM09"/>